<dbReference type="PANTHER" id="PTHR43133">
    <property type="entry name" value="RNA POLYMERASE ECF-TYPE SIGMA FACTO"/>
    <property type="match status" value="1"/>
</dbReference>
<evidence type="ECO:0000313" key="8">
    <source>
        <dbReference type="Proteomes" id="UP001319080"/>
    </source>
</evidence>
<dbReference type="InterPro" id="IPR036388">
    <property type="entry name" value="WH-like_DNA-bd_sf"/>
</dbReference>
<evidence type="ECO:0000256" key="1">
    <source>
        <dbReference type="ARBA" id="ARBA00010641"/>
    </source>
</evidence>
<dbReference type="InterPro" id="IPR039425">
    <property type="entry name" value="RNA_pol_sigma-70-like"/>
</dbReference>
<evidence type="ECO:0000259" key="5">
    <source>
        <dbReference type="Pfam" id="PF04542"/>
    </source>
</evidence>
<protein>
    <submittedName>
        <fullName evidence="7">Sigma-70 family RNA polymerase sigma factor</fullName>
    </submittedName>
</protein>
<accession>A0AAP2DWW7</accession>
<evidence type="ECO:0000256" key="2">
    <source>
        <dbReference type="ARBA" id="ARBA00023015"/>
    </source>
</evidence>
<comment type="similarity">
    <text evidence="1">Belongs to the sigma-70 factor family. ECF subfamily.</text>
</comment>
<dbReference type="Proteomes" id="UP001319080">
    <property type="component" value="Unassembled WGS sequence"/>
</dbReference>
<dbReference type="GO" id="GO:0003677">
    <property type="term" value="F:DNA binding"/>
    <property type="evidence" value="ECO:0007669"/>
    <property type="project" value="InterPro"/>
</dbReference>
<feature type="domain" description="RNA polymerase sigma factor 70 region 4 type 2" evidence="6">
    <location>
        <begin position="124"/>
        <end position="173"/>
    </location>
</feature>
<dbReference type="EMBL" id="JAHESE010000004">
    <property type="protein sequence ID" value="MBT1707859.1"/>
    <property type="molecule type" value="Genomic_DNA"/>
</dbReference>
<sequence>MHAEQEQSIWNAFKRGEWHAYSRLYEEYYRRLNNYGYKFTRDVALIEDTIQDLFVKLWTNRETLSTPPSVKNYLYKALRHSLFRKLKTQSKLSFSAADDYDYTFEVSYDHQLILREEQQHMQDMIKEVVSKLPPRQQEIVYLRFYEGLSYEEVGEVMSIHINSVYKLWYKALDNLKDTLHYLVCLLWCLCLPKPDPAVLS</sequence>
<dbReference type="InterPro" id="IPR013324">
    <property type="entry name" value="RNA_pol_sigma_r3/r4-like"/>
</dbReference>
<dbReference type="InterPro" id="IPR014284">
    <property type="entry name" value="RNA_pol_sigma-70_dom"/>
</dbReference>
<dbReference type="Pfam" id="PF08281">
    <property type="entry name" value="Sigma70_r4_2"/>
    <property type="match status" value="1"/>
</dbReference>
<dbReference type="Gene3D" id="1.10.1740.10">
    <property type="match status" value="1"/>
</dbReference>
<keyword evidence="4" id="KW-0804">Transcription</keyword>
<organism evidence="7 8">
    <name type="scientific">Dawidia cretensis</name>
    <dbReference type="NCBI Taxonomy" id="2782350"/>
    <lineage>
        <taxon>Bacteria</taxon>
        <taxon>Pseudomonadati</taxon>
        <taxon>Bacteroidota</taxon>
        <taxon>Cytophagia</taxon>
        <taxon>Cytophagales</taxon>
        <taxon>Chryseotaleaceae</taxon>
        <taxon>Dawidia</taxon>
    </lineage>
</organism>
<feature type="domain" description="RNA polymerase sigma-70 region 2" evidence="5">
    <location>
        <begin position="24"/>
        <end position="90"/>
    </location>
</feature>
<evidence type="ECO:0000313" key="7">
    <source>
        <dbReference type="EMBL" id="MBT1707859.1"/>
    </source>
</evidence>
<dbReference type="RefSeq" id="WP_254083451.1">
    <property type="nucleotide sequence ID" value="NZ_JAHESE010000004.1"/>
</dbReference>
<name>A0AAP2DWW7_9BACT</name>
<dbReference type="CDD" id="cd06171">
    <property type="entry name" value="Sigma70_r4"/>
    <property type="match status" value="1"/>
</dbReference>
<dbReference type="NCBIfam" id="TIGR02937">
    <property type="entry name" value="sigma70-ECF"/>
    <property type="match status" value="1"/>
</dbReference>
<dbReference type="GO" id="GO:0016987">
    <property type="term" value="F:sigma factor activity"/>
    <property type="evidence" value="ECO:0007669"/>
    <property type="project" value="UniProtKB-KW"/>
</dbReference>
<dbReference type="InterPro" id="IPR013249">
    <property type="entry name" value="RNA_pol_sigma70_r4_t2"/>
</dbReference>
<dbReference type="InterPro" id="IPR013325">
    <property type="entry name" value="RNA_pol_sigma_r2"/>
</dbReference>
<dbReference type="AlphaFoldDB" id="A0AAP2DWW7"/>
<evidence type="ECO:0000259" key="6">
    <source>
        <dbReference type="Pfam" id="PF08281"/>
    </source>
</evidence>
<dbReference type="PANTHER" id="PTHR43133:SF46">
    <property type="entry name" value="RNA POLYMERASE SIGMA-70 FACTOR ECF SUBFAMILY"/>
    <property type="match status" value="1"/>
</dbReference>
<dbReference type="Gene3D" id="1.10.10.10">
    <property type="entry name" value="Winged helix-like DNA-binding domain superfamily/Winged helix DNA-binding domain"/>
    <property type="match status" value="1"/>
</dbReference>
<dbReference type="GO" id="GO:0006352">
    <property type="term" value="P:DNA-templated transcription initiation"/>
    <property type="evidence" value="ECO:0007669"/>
    <property type="project" value="InterPro"/>
</dbReference>
<dbReference type="Pfam" id="PF04542">
    <property type="entry name" value="Sigma70_r2"/>
    <property type="match status" value="1"/>
</dbReference>
<dbReference type="InterPro" id="IPR007627">
    <property type="entry name" value="RNA_pol_sigma70_r2"/>
</dbReference>
<comment type="caution">
    <text evidence="7">The sequence shown here is derived from an EMBL/GenBank/DDBJ whole genome shotgun (WGS) entry which is preliminary data.</text>
</comment>
<proteinExistence type="inferred from homology"/>
<evidence type="ECO:0000256" key="3">
    <source>
        <dbReference type="ARBA" id="ARBA00023082"/>
    </source>
</evidence>
<gene>
    <name evidence="7" type="ORF">KK062_06490</name>
</gene>
<keyword evidence="8" id="KW-1185">Reference proteome</keyword>
<dbReference type="SUPFAM" id="SSF88946">
    <property type="entry name" value="Sigma2 domain of RNA polymerase sigma factors"/>
    <property type="match status" value="1"/>
</dbReference>
<reference evidence="7 8" key="1">
    <citation type="submission" date="2021-05" db="EMBL/GenBank/DDBJ databases">
        <title>A Polyphasic approach of four new species of the genus Ohtaekwangia: Ohtaekwangia histidinii sp. nov., Ohtaekwangia cretensis sp. nov., Ohtaekwangia indiensis sp. nov., Ohtaekwangia reichenbachii sp. nov. from diverse environment.</title>
        <authorList>
            <person name="Octaviana S."/>
        </authorList>
    </citation>
    <scope>NUCLEOTIDE SEQUENCE [LARGE SCALE GENOMIC DNA]</scope>
    <source>
        <strain evidence="7 8">PWU5</strain>
    </source>
</reference>
<evidence type="ECO:0000256" key="4">
    <source>
        <dbReference type="ARBA" id="ARBA00023163"/>
    </source>
</evidence>
<keyword evidence="2" id="KW-0805">Transcription regulation</keyword>
<dbReference type="SUPFAM" id="SSF88659">
    <property type="entry name" value="Sigma3 and sigma4 domains of RNA polymerase sigma factors"/>
    <property type="match status" value="1"/>
</dbReference>
<keyword evidence="3" id="KW-0731">Sigma factor</keyword>